<feature type="domain" description="PhoU" evidence="2">
    <location>
        <begin position="118"/>
        <end position="200"/>
    </location>
</feature>
<dbReference type="InterPro" id="IPR028366">
    <property type="entry name" value="PhoU"/>
</dbReference>
<comment type="similarity">
    <text evidence="1">Belongs to the PhoU family.</text>
</comment>
<dbReference type="PANTHER" id="PTHR42930:SF3">
    <property type="entry name" value="PHOSPHATE-SPECIFIC TRANSPORT SYSTEM ACCESSORY PROTEIN PHOU"/>
    <property type="match status" value="1"/>
</dbReference>
<dbReference type="InterPro" id="IPR038078">
    <property type="entry name" value="PhoU-like_sf"/>
</dbReference>
<feature type="domain" description="PhoU" evidence="2">
    <location>
        <begin position="14"/>
        <end position="102"/>
    </location>
</feature>
<dbReference type="Pfam" id="PF01895">
    <property type="entry name" value="PhoU"/>
    <property type="match status" value="2"/>
</dbReference>
<dbReference type="PANTHER" id="PTHR42930">
    <property type="entry name" value="PHOSPHATE-SPECIFIC TRANSPORT SYSTEM ACCESSORY PROTEIN PHOU"/>
    <property type="match status" value="1"/>
</dbReference>
<dbReference type="InterPro" id="IPR011009">
    <property type="entry name" value="Kinase-like_dom_sf"/>
</dbReference>
<dbReference type="SUPFAM" id="SSF109755">
    <property type="entry name" value="PhoU-like"/>
    <property type="match status" value="1"/>
</dbReference>
<reference evidence="3 4" key="1">
    <citation type="submission" date="2017-06" db="EMBL/GenBank/DDBJ databases">
        <authorList>
            <person name="Kim H.J."/>
            <person name="Triplett B.A."/>
        </authorList>
    </citation>
    <scope>NUCLEOTIDE SEQUENCE [LARGE SCALE GENOMIC DNA]</scope>
    <source>
        <strain evidence="3 4">DSM 13116</strain>
    </source>
</reference>
<protein>
    <submittedName>
        <fullName evidence="3">Phosphate uptake regulator</fullName>
    </submittedName>
</protein>
<evidence type="ECO:0000313" key="3">
    <source>
        <dbReference type="EMBL" id="SNS14400.1"/>
    </source>
</evidence>
<dbReference type="Gene3D" id="3.90.1200.10">
    <property type="match status" value="1"/>
</dbReference>
<dbReference type="AlphaFoldDB" id="A0A239C2P9"/>
<evidence type="ECO:0000256" key="1">
    <source>
        <dbReference type="ARBA" id="ARBA00008107"/>
    </source>
</evidence>
<dbReference type="RefSeq" id="WP_089275115.1">
    <property type="nucleotide sequence ID" value="NZ_FZOC01000007.1"/>
</dbReference>
<evidence type="ECO:0000313" key="4">
    <source>
        <dbReference type="Proteomes" id="UP000198324"/>
    </source>
</evidence>
<dbReference type="EMBL" id="FZOC01000007">
    <property type="protein sequence ID" value="SNS14400.1"/>
    <property type="molecule type" value="Genomic_DNA"/>
</dbReference>
<name>A0A239C2P9_9BACT</name>
<dbReference type="SUPFAM" id="SSF56112">
    <property type="entry name" value="Protein kinase-like (PK-like)"/>
    <property type="match status" value="1"/>
</dbReference>
<proteinExistence type="inferred from homology"/>
<dbReference type="Gene3D" id="1.20.58.220">
    <property type="entry name" value="Phosphate transport system protein phou homolog 2, domain 2"/>
    <property type="match status" value="1"/>
</dbReference>
<dbReference type="GO" id="GO:0030643">
    <property type="term" value="P:intracellular phosphate ion homeostasis"/>
    <property type="evidence" value="ECO:0007669"/>
    <property type="project" value="InterPro"/>
</dbReference>
<dbReference type="InterPro" id="IPR004119">
    <property type="entry name" value="EcKL"/>
</dbReference>
<gene>
    <name evidence="3" type="ORF">SAMN04488503_2914</name>
</gene>
<dbReference type="OrthoDB" id="3806873at2"/>
<dbReference type="Proteomes" id="UP000198324">
    <property type="component" value="Unassembled WGS sequence"/>
</dbReference>
<evidence type="ECO:0000259" key="2">
    <source>
        <dbReference type="Pfam" id="PF01895"/>
    </source>
</evidence>
<dbReference type="Pfam" id="PF02958">
    <property type="entry name" value="EcKL"/>
    <property type="match status" value="1"/>
</dbReference>
<dbReference type="InterPro" id="IPR026022">
    <property type="entry name" value="PhoU_dom"/>
</dbReference>
<dbReference type="GO" id="GO:0045936">
    <property type="term" value="P:negative regulation of phosphate metabolic process"/>
    <property type="evidence" value="ECO:0007669"/>
    <property type="project" value="InterPro"/>
</dbReference>
<accession>A0A239C2P9</accession>
<sequence length="558" mass="62633">MMTFEGLEENFTFMVAEVERQVRATLAFLDAPSHSLYDHIVGRDDYIDNLKTVIENKCYGRFHDDAAGRGPDKARANRVRAIQVMCVNLERVADFCVNIVQQTNYLTDHGFLHTYAYREMFAEIEGCLSRVLPAFQQADISGALSVCRSEYGLDRLYKVGFDRIMGELRTGKNVQNLITVLFIFRYLERIGDALLNVGEALIFSILGERIKIEQFEALQQTLTKTGFPGGLSGVDFKAIWGTRSGCRIGRVDSRPELAEGDTGGPGVDPLGSIYKEGARAKIVAEKAGLELWAKTYPGLVAAVYGYHEEGDKASLLVEFLPGCNMDEVLLTSGEDVLQNALFILTQTVQDIWETSRSRREVPAAFMAQLNARLDSVLQIHPGFTRPDADICGCAAPGTRALMEACAEAEKELFAPFSVLIHGDFNVNNLVYNHQTQRLHYLDVHRSRPGDYVQDASVFLVSNYRMPVFEPPLRERIHWIMAEFLAFARAFAKESGDAAFEARMALALARSLFTSTRFELNPAFSRGMCQRAHYLMERVAEHRGRPWEDFVLPEAVLFS</sequence>
<organism evidence="3 4">
    <name type="scientific">Humidesulfovibrio mexicanus</name>
    <dbReference type="NCBI Taxonomy" id="147047"/>
    <lineage>
        <taxon>Bacteria</taxon>
        <taxon>Pseudomonadati</taxon>
        <taxon>Thermodesulfobacteriota</taxon>
        <taxon>Desulfovibrionia</taxon>
        <taxon>Desulfovibrionales</taxon>
        <taxon>Desulfovibrionaceae</taxon>
        <taxon>Humidesulfovibrio</taxon>
    </lineage>
</organism>
<keyword evidence="4" id="KW-1185">Reference proteome</keyword>